<evidence type="ECO:0000256" key="1">
    <source>
        <dbReference type="ARBA" id="ARBA00006485"/>
    </source>
</evidence>
<dbReference type="Pfam" id="PF00069">
    <property type="entry name" value="Pkinase"/>
    <property type="match status" value="1"/>
</dbReference>
<dbReference type="SUPFAM" id="SSF56112">
    <property type="entry name" value="Protein kinase-like (PK-like)"/>
    <property type="match status" value="1"/>
</dbReference>
<dbReference type="Gene3D" id="1.10.510.10">
    <property type="entry name" value="Transferase(Phosphotransferase) domain 1"/>
    <property type="match status" value="1"/>
</dbReference>
<accession>A0A7J7K4I7</accession>
<protein>
    <submittedName>
        <fullName evidence="10">ICK</fullName>
    </submittedName>
</protein>
<dbReference type="InterPro" id="IPR011009">
    <property type="entry name" value="Kinase-like_dom_sf"/>
</dbReference>
<keyword evidence="3" id="KW-0597">Phosphoprotein</keyword>
<keyword evidence="11" id="KW-1185">Reference proteome</keyword>
<dbReference type="InterPro" id="IPR008271">
    <property type="entry name" value="Ser/Thr_kinase_AS"/>
</dbReference>
<dbReference type="GO" id="GO:0004674">
    <property type="term" value="F:protein serine/threonine kinase activity"/>
    <property type="evidence" value="ECO:0007669"/>
    <property type="project" value="UniProtKB-KW"/>
</dbReference>
<evidence type="ECO:0000256" key="8">
    <source>
        <dbReference type="SAM" id="MobiDB-lite"/>
    </source>
</evidence>
<dbReference type="EMBL" id="VXIV02001497">
    <property type="protein sequence ID" value="KAF6032496.1"/>
    <property type="molecule type" value="Genomic_DNA"/>
</dbReference>
<dbReference type="InterPro" id="IPR050117">
    <property type="entry name" value="MAPK"/>
</dbReference>
<evidence type="ECO:0000313" key="10">
    <source>
        <dbReference type="EMBL" id="KAF6032496.1"/>
    </source>
</evidence>
<evidence type="ECO:0000256" key="2">
    <source>
        <dbReference type="ARBA" id="ARBA00022527"/>
    </source>
</evidence>
<feature type="domain" description="Protein kinase" evidence="9">
    <location>
        <begin position="1"/>
        <end position="166"/>
    </location>
</feature>
<dbReference type="PROSITE" id="PS00108">
    <property type="entry name" value="PROTEIN_KINASE_ST"/>
    <property type="match status" value="1"/>
</dbReference>
<dbReference type="FunFam" id="1.10.510.10:FF:000104">
    <property type="entry name" value="serine/threonine-protein kinase MAK isoform X1"/>
    <property type="match status" value="1"/>
</dbReference>
<evidence type="ECO:0000313" key="11">
    <source>
        <dbReference type="Proteomes" id="UP000593567"/>
    </source>
</evidence>
<dbReference type="SMART" id="SM00220">
    <property type="entry name" value="S_TKc"/>
    <property type="match status" value="1"/>
</dbReference>
<dbReference type="PROSITE" id="PS50011">
    <property type="entry name" value="PROTEIN_KINASE_DOM"/>
    <property type="match status" value="1"/>
</dbReference>
<dbReference type="AlphaFoldDB" id="A0A7J7K4I7"/>
<dbReference type="OrthoDB" id="2158884at2759"/>
<keyword evidence="2" id="KW-0723">Serine/threonine-protein kinase</keyword>
<feature type="region of interest" description="Disordered" evidence="8">
    <location>
        <begin position="394"/>
        <end position="419"/>
    </location>
</feature>
<evidence type="ECO:0000256" key="7">
    <source>
        <dbReference type="ARBA" id="ARBA00022840"/>
    </source>
</evidence>
<proteinExistence type="inferred from homology"/>
<evidence type="ECO:0000259" key="9">
    <source>
        <dbReference type="PROSITE" id="PS50011"/>
    </source>
</evidence>
<organism evidence="10 11">
    <name type="scientific">Bugula neritina</name>
    <name type="common">Brown bryozoan</name>
    <name type="synonym">Sertularia neritina</name>
    <dbReference type="NCBI Taxonomy" id="10212"/>
    <lineage>
        <taxon>Eukaryota</taxon>
        <taxon>Metazoa</taxon>
        <taxon>Spiralia</taxon>
        <taxon>Lophotrochozoa</taxon>
        <taxon>Bryozoa</taxon>
        <taxon>Gymnolaemata</taxon>
        <taxon>Cheilostomatida</taxon>
        <taxon>Flustrina</taxon>
        <taxon>Buguloidea</taxon>
        <taxon>Bugulidae</taxon>
        <taxon>Bugula</taxon>
    </lineage>
</organism>
<dbReference type="PANTHER" id="PTHR24055">
    <property type="entry name" value="MITOGEN-ACTIVATED PROTEIN KINASE"/>
    <property type="match status" value="1"/>
</dbReference>
<comment type="caution">
    <text evidence="10">The sequence shown here is derived from an EMBL/GenBank/DDBJ whole genome shotgun (WGS) entry which is preliminary data.</text>
</comment>
<keyword evidence="7" id="KW-0067">ATP-binding</keyword>
<evidence type="ECO:0000256" key="6">
    <source>
        <dbReference type="ARBA" id="ARBA00022777"/>
    </source>
</evidence>
<evidence type="ECO:0000256" key="4">
    <source>
        <dbReference type="ARBA" id="ARBA00022679"/>
    </source>
</evidence>
<evidence type="ECO:0000256" key="3">
    <source>
        <dbReference type="ARBA" id="ARBA00022553"/>
    </source>
</evidence>
<dbReference type="Proteomes" id="UP000593567">
    <property type="component" value="Unassembled WGS sequence"/>
</dbReference>
<name>A0A7J7K4I7_BUGNE</name>
<evidence type="ECO:0000256" key="5">
    <source>
        <dbReference type="ARBA" id="ARBA00022741"/>
    </source>
</evidence>
<gene>
    <name evidence="10" type="ORF">EB796_009097</name>
</gene>
<dbReference type="InterPro" id="IPR000719">
    <property type="entry name" value="Prot_kinase_dom"/>
</dbReference>
<keyword evidence="6" id="KW-0418">Kinase</keyword>
<dbReference type="GO" id="GO:0005524">
    <property type="term" value="F:ATP binding"/>
    <property type="evidence" value="ECO:0007669"/>
    <property type="project" value="UniProtKB-KW"/>
</dbReference>
<keyword evidence="5" id="KW-0547">Nucleotide-binding</keyword>
<sequence>MRFFHRDLKPENLLCDGPEHVKLADFGLAREIRSRPPFTDYVSTRWYRAPEILLRSTNYNSPIDIWAVGTIMAELYTLRPLFPGSSEIDQIFKICTVLGTPSKQAWPEGHQLAAAMNFRWPQCTETPLRTLVPSASPEAIQLMKDTLMWDPKRRPTAAQILKSPYFTVGQNLGAKSNNSSTFANNTRSTAQQPAKQPFADSTKNLNKSEFPSLSEKKPHIEYETYKQPAKPSNQPAAGNRKRWGAQDSWDDWDEFGLDDLNKSTGVSKPNKMAPYVPASKKLDFDDDDFLNSLNSSTKPFNSKNVFGTTNRHNSITSGRSSASSAKQHYLTKARYMPGVNSKQTQPRDGGDWSSSFGKGQALPGINLGKPAAKITTNLANAGYVSSFMGSAKKQNNAQPWKPAKLAPIGGQQPSAGTGVTVGRTDWAAKYLK</sequence>
<keyword evidence="4" id="KW-0808">Transferase</keyword>
<comment type="similarity">
    <text evidence="1">Belongs to the protein kinase superfamily. CMGC Ser/Thr protein kinase family. CDC2/CDKX subfamily.</text>
</comment>
<feature type="compositionally biased region" description="Polar residues" evidence="8">
    <location>
        <begin position="177"/>
        <end position="211"/>
    </location>
</feature>
<feature type="region of interest" description="Disordered" evidence="8">
    <location>
        <begin position="177"/>
        <end position="218"/>
    </location>
</feature>
<reference evidence="10" key="1">
    <citation type="submission" date="2020-06" db="EMBL/GenBank/DDBJ databases">
        <title>Draft genome of Bugula neritina, a colonial animal packing powerful symbionts and potential medicines.</title>
        <authorList>
            <person name="Rayko M."/>
        </authorList>
    </citation>
    <scope>NUCLEOTIDE SEQUENCE [LARGE SCALE GENOMIC DNA]</scope>
    <source>
        <strain evidence="10">Kwan_BN1</strain>
    </source>
</reference>